<protein>
    <submittedName>
        <fullName evidence="1">Uncharacterized protein</fullName>
    </submittedName>
</protein>
<proteinExistence type="predicted"/>
<dbReference type="EMBL" id="CP050549">
    <property type="protein sequence ID" value="QND42281.1"/>
    <property type="molecule type" value="Genomic_DNA"/>
</dbReference>
<accession>A0A7G6RJ49</accession>
<dbReference type="Proteomes" id="UP000515518">
    <property type="component" value="Chromosome"/>
</dbReference>
<organism evidence="1 2">
    <name type="scientific">Rhizobium leguminosarum bv. viciae</name>
    <dbReference type="NCBI Taxonomy" id="387"/>
    <lineage>
        <taxon>Bacteria</taxon>
        <taxon>Pseudomonadati</taxon>
        <taxon>Pseudomonadota</taxon>
        <taxon>Alphaproteobacteria</taxon>
        <taxon>Hyphomicrobiales</taxon>
        <taxon>Rhizobiaceae</taxon>
        <taxon>Rhizobium/Agrobacterium group</taxon>
        <taxon>Rhizobium</taxon>
    </lineage>
</organism>
<dbReference type="AlphaFoldDB" id="A0A7G6RJ49"/>
<sequence>MKQGFLRIYDFTSDEKGLRHSLLDKEASDVDESDALFMLGACSAFVSYLVAKARAADLPIDQNDNS</sequence>
<reference evidence="2" key="1">
    <citation type="journal article" date="2020" name="Mol. Plant Microbe">
        <title>Rhizobial microsymbionts of the narrowly endemic Oxytropis species growing in Kamchatka are characterized by significant genetic diversity and possess a set of genes that are associated with T3SS and T6SS secretion systems and can affect the development of symbiosis.</title>
        <authorList>
            <person name="Safronova V."/>
            <person name="Guro P."/>
            <person name="Sazanova A."/>
            <person name="Kuznetsova I."/>
            <person name="Belimov A."/>
            <person name="Yakubov V."/>
            <person name="Chirak E."/>
            <person name="Afonin A."/>
            <person name="Gogolev Y."/>
            <person name="Andronov E."/>
            <person name="Tikhonovich I."/>
        </authorList>
    </citation>
    <scope>NUCLEOTIDE SEQUENCE [LARGE SCALE GENOMIC DNA]</scope>
    <source>
        <strain evidence="2">RCAM0610</strain>
    </source>
</reference>
<name>A0A7G6RJ49_RHILV</name>
<evidence type="ECO:0000313" key="2">
    <source>
        <dbReference type="Proteomes" id="UP000515518"/>
    </source>
</evidence>
<evidence type="ECO:0000313" key="1">
    <source>
        <dbReference type="EMBL" id="QND42281.1"/>
    </source>
</evidence>
<gene>
    <name evidence="1" type="ORF">HB770_10365</name>
</gene>